<keyword evidence="3" id="KW-1185">Reference proteome</keyword>
<dbReference type="NCBIfam" id="TIGR03519">
    <property type="entry name" value="T9SS_PorP_fam"/>
    <property type="match status" value="1"/>
</dbReference>
<keyword evidence="1" id="KW-0732">Signal</keyword>
<evidence type="ECO:0000313" key="3">
    <source>
        <dbReference type="Proteomes" id="UP000244168"/>
    </source>
</evidence>
<comment type="caution">
    <text evidence="2">The sequence shown here is derived from an EMBL/GenBank/DDBJ whole genome shotgun (WGS) entry which is preliminary data.</text>
</comment>
<dbReference type="EMBL" id="QAOQ01000001">
    <property type="protein sequence ID" value="PTR01410.1"/>
    <property type="molecule type" value="Genomic_DNA"/>
</dbReference>
<dbReference type="AlphaFoldDB" id="A0A2T5JG49"/>
<name>A0A2T5JG49_9SPHI</name>
<dbReference type="InterPro" id="IPR019861">
    <property type="entry name" value="PorP/SprF_Bacteroidetes"/>
</dbReference>
<feature type="signal peptide" evidence="1">
    <location>
        <begin position="1"/>
        <end position="28"/>
    </location>
</feature>
<dbReference type="RefSeq" id="WP_107826799.1">
    <property type="nucleotide sequence ID" value="NZ_CP160205.1"/>
</dbReference>
<protein>
    <submittedName>
        <fullName evidence="2">Type IX secretion system PorP/SprF family membrane protein</fullName>
    </submittedName>
</protein>
<feature type="chain" id="PRO_5015523782" evidence="1">
    <location>
        <begin position="29"/>
        <end position="307"/>
    </location>
</feature>
<gene>
    <name evidence="2" type="ORF">C8P68_101644</name>
</gene>
<dbReference type="OrthoDB" id="891773at2"/>
<proteinExistence type="predicted"/>
<sequence>MNNYIGYLKRITLATVSVCGMLIGEAHAQLNPFQSMYYQNHYLLNPALAGVDKGLNLNVNYRQQWSNFPGTPKTAAFTADFNAGDRVGVGANVQDDQSGLIRTTRAVGSYAYHLPLNDAGDHLSFGLSLGINNSRVDANKVNGDMSDQELLQYNQLKPYVDGDFGAAYTSSHWLVSAAVPNLKSTLFKGSDSRYDADLLTFSGIVAYKFTQIDDGNSFTMSPLAGYRMVKGFKDIFDAGFNITMNNYGLYFQSIYHTNQNISMGIGLDQKTYMLNFAYNLETGQLSNYTRGAFEFGLKINVFNSPAK</sequence>
<organism evidence="2 3">
    <name type="scientific">Mucilaginibacter yixingensis</name>
    <dbReference type="NCBI Taxonomy" id="1295612"/>
    <lineage>
        <taxon>Bacteria</taxon>
        <taxon>Pseudomonadati</taxon>
        <taxon>Bacteroidota</taxon>
        <taxon>Sphingobacteriia</taxon>
        <taxon>Sphingobacteriales</taxon>
        <taxon>Sphingobacteriaceae</taxon>
        <taxon>Mucilaginibacter</taxon>
    </lineage>
</organism>
<dbReference type="Proteomes" id="UP000244168">
    <property type="component" value="Unassembled WGS sequence"/>
</dbReference>
<evidence type="ECO:0000313" key="2">
    <source>
        <dbReference type="EMBL" id="PTR01410.1"/>
    </source>
</evidence>
<accession>A0A2T5JG49</accession>
<reference evidence="2 3" key="1">
    <citation type="submission" date="2018-04" db="EMBL/GenBank/DDBJ databases">
        <title>Genomic Encyclopedia of Archaeal and Bacterial Type Strains, Phase II (KMG-II): from individual species to whole genera.</title>
        <authorList>
            <person name="Goeker M."/>
        </authorList>
    </citation>
    <scope>NUCLEOTIDE SEQUENCE [LARGE SCALE GENOMIC DNA]</scope>
    <source>
        <strain evidence="2 3">DSM 26809</strain>
    </source>
</reference>
<dbReference type="Pfam" id="PF11751">
    <property type="entry name" value="PorP_SprF"/>
    <property type="match status" value="1"/>
</dbReference>
<evidence type="ECO:0000256" key="1">
    <source>
        <dbReference type="SAM" id="SignalP"/>
    </source>
</evidence>